<dbReference type="Proteomes" id="UP000550736">
    <property type="component" value="Unassembled WGS sequence"/>
</dbReference>
<keyword evidence="4" id="KW-1003">Cell membrane</keyword>
<dbReference type="Proteomes" id="UP000291949">
    <property type="component" value="Unassembled WGS sequence"/>
</dbReference>
<sequence length="499" mass="54979">MMSNLLIMPMLLPFLCALILVFIKNKNQTSKILSITTMIVSTLISLALLIYVVNHKPITLDFGGWKAPFGIQFLGDSLSLLMVTVSSFVVTLIMAYGFGRGEKRVNLFHLPTFILLLTVGVIGSFLTSDLFNLYVMFEIMLLASFVLVTLGQSVEQLRAAIIYVVLNIIGSWLFLLGIGMLYKTVGTLNFSHIASRLNHMESNQTITIISLVFLVAFSSKAALVIFMWLPKAYAVLNTELAALFAALMTKVGAYALIRFFTLLFDHHPGITHPLLVFMSCITMLIGAFGVIAYKDIKKIAAYQVILSIGFIILGLGSHTHAGVNGAIFYLSNDIIVKTLLFFIIGSLVYISGFRNYQYLSGLAKREPFFGVAFIVMVFAIGGVPPFSGFPGKVLIFQGAIQNGNYIGLALMILTSLLAMYSLFRVMFVMYFGDTDGEEVKFKEIPPHRKGILGILVAVVLAMGIAAPVVLKVTDNATNLNMKEHVFQENVNSHLKEVEK</sequence>
<name>A0A7Z8E3A6_STACP</name>
<feature type="transmembrane region" description="Helical" evidence="10">
    <location>
        <begin position="6"/>
        <end position="23"/>
    </location>
</feature>
<feature type="transmembrane region" description="Helical" evidence="10">
    <location>
        <begin position="300"/>
        <end position="322"/>
    </location>
</feature>
<dbReference type="EMBL" id="SCHC01000001">
    <property type="protein sequence ID" value="TBW77601.1"/>
    <property type="molecule type" value="Genomic_DNA"/>
</dbReference>
<organism evidence="14 15">
    <name type="scientific">Staphylococcus capitis</name>
    <dbReference type="NCBI Taxonomy" id="29388"/>
    <lineage>
        <taxon>Bacteria</taxon>
        <taxon>Bacillati</taxon>
        <taxon>Bacillota</taxon>
        <taxon>Bacilli</taxon>
        <taxon>Bacillales</taxon>
        <taxon>Staphylococcaceae</taxon>
        <taxon>Staphylococcus</taxon>
    </lineage>
</organism>
<protein>
    <submittedName>
        <fullName evidence="14">Na+/H+ antiporter subunit D</fullName>
    </submittedName>
</protein>
<keyword evidence="3" id="KW-0813">Transport</keyword>
<evidence type="ECO:0000256" key="8">
    <source>
        <dbReference type="ARBA" id="ARBA00023136"/>
    </source>
</evidence>
<evidence type="ECO:0000313" key="12">
    <source>
        <dbReference type="EMBL" id="NMK53903.1"/>
    </source>
</evidence>
<dbReference type="GO" id="GO:0015297">
    <property type="term" value="F:antiporter activity"/>
    <property type="evidence" value="ECO:0007669"/>
    <property type="project" value="UniProtKB-KW"/>
</dbReference>
<evidence type="ECO:0000256" key="6">
    <source>
        <dbReference type="ARBA" id="ARBA00022989"/>
    </source>
</evidence>
<evidence type="ECO:0000313" key="14">
    <source>
        <dbReference type="EMBL" id="TBW77601.1"/>
    </source>
</evidence>
<dbReference type="InterPro" id="IPR003918">
    <property type="entry name" value="NADH_UbQ_OxRdtase"/>
</dbReference>
<dbReference type="RefSeq" id="WP_023350719.1">
    <property type="nucleotide sequence ID" value="NZ_AP014956.1"/>
</dbReference>
<feature type="transmembrane region" description="Helical" evidence="10">
    <location>
        <begin position="451"/>
        <end position="470"/>
    </location>
</feature>
<keyword evidence="5 9" id="KW-0812">Transmembrane</keyword>
<comment type="caution">
    <text evidence="14">The sequence shown here is derived from an EMBL/GenBank/DDBJ whole genome shotgun (WGS) entry which is preliminary data.</text>
</comment>
<feature type="transmembrane region" description="Helical" evidence="10">
    <location>
        <begin position="206"/>
        <end position="229"/>
    </location>
</feature>
<feature type="transmembrane region" description="Helical" evidence="10">
    <location>
        <begin position="32"/>
        <end position="53"/>
    </location>
</feature>
<dbReference type="Pfam" id="PF00361">
    <property type="entry name" value="Proton_antipo_M"/>
    <property type="match status" value="1"/>
</dbReference>
<evidence type="ECO:0000256" key="3">
    <source>
        <dbReference type="ARBA" id="ARBA00022449"/>
    </source>
</evidence>
<feature type="transmembrane region" description="Helical" evidence="10">
    <location>
        <begin position="107"/>
        <end position="125"/>
    </location>
</feature>
<dbReference type="AlphaFoldDB" id="A0A7Z8E3A6"/>
<keyword evidence="6 10" id="KW-1133">Transmembrane helix</keyword>
<dbReference type="GO" id="GO:0042773">
    <property type="term" value="P:ATP synthesis coupled electron transport"/>
    <property type="evidence" value="ECO:0007669"/>
    <property type="project" value="InterPro"/>
</dbReference>
<keyword evidence="3" id="KW-0050">Antiport</keyword>
<evidence type="ECO:0000256" key="4">
    <source>
        <dbReference type="ARBA" id="ARBA00022475"/>
    </source>
</evidence>
<dbReference type="EMBL" id="JABBLX010000006">
    <property type="protein sequence ID" value="NMK97182.1"/>
    <property type="molecule type" value="Genomic_DNA"/>
</dbReference>
<dbReference type="GO" id="GO:0008137">
    <property type="term" value="F:NADH dehydrogenase (ubiquinone) activity"/>
    <property type="evidence" value="ECO:0007669"/>
    <property type="project" value="InterPro"/>
</dbReference>
<dbReference type="EMBL" id="JABBMI010000054">
    <property type="protein sequence ID" value="NMK53903.1"/>
    <property type="molecule type" value="Genomic_DNA"/>
</dbReference>
<evidence type="ECO:0000313" key="13">
    <source>
        <dbReference type="EMBL" id="NMK97182.1"/>
    </source>
</evidence>
<keyword evidence="7" id="KW-0406">Ion transport</keyword>
<evidence type="ECO:0000256" key="7">
    <source>
        <dbReference type="ARBA" id="ARBA00023065"/>
    </source>
</evidence>
<comment type="subcellular location">
    <subcellularLocation>
        <location evidence="1">Cell membrane</location>
        <topology evidence="1">Multi-pass membrane protein</topology>
    </subcellularLocation>
    <subcellularLocation>
        <location evidence="9">Membrane</location>
        <topology evidence="9">Multi-pass membrane protein</topology>
    </subcellularLocation>
</comment>
<evidence type="ECO:0000256" key="1">
    <source>
        <dbReference type="ARBA" id="ARBA00004651"/>
    </source>
</evidence>
<proteinExistence type="inferred from homology"/>
<feature type="transmembrane region" description="Helical" evidence="10">
    <location>
        <begin position="160"/>
        <end position="182"/>
    </location>
</feature>
<gene>
    <name evidence="14" type="ORF">EQ811_00585</name>
    <name evidence="13" type="ORF">HHM13_03580</name>
    <name evidence="12" type="ORF">HHM24_03945</name>
</gene>
<evidence type="ECO:0000259" key="11">
    <source>
        <dbReference type="Pfam" id="PF00361"/>
    </source>
</evidence>
<dbReference type="NCBIfam" id="NF009306">
    <property type="entry name" value="PRK12663.1"/>
    <property type="match status" value="1"/>
</dbReference>
<feature type="transmembrane region" description="Helical" evidence="10">
    <location>
        <begin position="131"/>
        <end position="148"/>
    </location>
</feature>
<evidence type="ECO:0000256" key="10">
    <source>
        <dbReference type="SAM" id="Phobius"/>
    </source>
</evidence>
<dbReference type="PANTHER" id="PTHR42703">
    <property type="entry name" value="NADH DEHYDROGENASE"/>
    <property type="match status" value="1"/>
</dbReference>
<accession>A0A7Z8E3A6</accession>
<evidence type="ECO:0000313" key="15">
    <source>
        <dbReference type="Proteomes" id="UP000291949"/>
    </source>
</evidence>
<feature type="transmembrane region" description="Helical" evidence="10">
    <location>
        <begin position="73"/>
        <end position="95"/>
    </location>
</feature>
<dbReference type="Proteomes" id="UP000538955">
    <property type="component" value="Unassembled WGS sequence"/>
</dbReference>
<feature type="transmembrane region" description="Helical" evidence="10">
    <location>
        <begin position="368"/>
        <end position="386"/>
    </location>
</feature>
<feature type="transmembrane region" description="Helical" evidence="10">
    <location>
        <begin position="241"/>
        <end position="264"/>
    </location>
</feature>
<feature type="transmembrane region" description="Helical" evidence="10">
    <location>
        <begin position="406"/>
        <end position="431"/>
    </location>
</feature>
<feature type="transmembrane region" description="Helical" evidence="10">
    <location>
        <begin position="334"/>
        <end position="356"/>
    </location>
</feature>
<evidence type="ECO:0000313" key="16">
    <source>
        <dbReference type="Proteomes" id="UP000538955"/>
    </source>
</evidence>
<reference evidence="16 17" key="2">
    <citation type="submission" date="2020-04" db="EMBL/GenBank/DDBJ databases">
        <title>The Epidemiology and Molecular Characteristics of Linezolid-Resistant Staphylococcus capitis in Huashan Hospital, Shanghai.</title>
        <authorList>
            <person name="Ding L."/>
            <person name="Li P."/>
            <person name="Yang Y."/>
            <person name="Lin D."/>
            <person name="Xu X."/>
        </authorList>
    </citation>
    <scope>NUCLEOTIDE SEQUENCE [LARGE SCALE GENOMIC DNA]</scope>
    <source>
        <strain evidence="13 17">12-86</strain>
        <strain evidence="12 16">17-84</strain>
    </source>
</reference>
<evidence type="ECO:0000256" key="9">
    <source>
        <dbReference type="RuleBase" id="RU000320"/>
    </source>
</evidence>
<keyword evidence="8 10" id="KW-0472">Membrane</keyword>
<dbReference type="InterPro" id="IPR050586">
    <property type="entry name" value="CPA3_Na-H_Antiporter_D"/>
</dbReference>
<comment type="similarity">
    <text evidence="2">Belongs to the CPA3 antiporters (TC 2.A.63) subunit D family.</text>
</comment>
<evidence type="ECO:0000313" key="17">
    <source>
        <dbReference type="Proteomes" id="UP000550736"/>
    </source>
</evidence>
<keyword evidence="16" id="KW-1185">Reference proteome</keyword>
<evidence type="ECO:0000256" key="5">
    <source>
        <dbReference type="ARBA" id="ARBA00022692"/>
    </source>
</evidence>
<dbReference type="InterPro" id="IPR001750">
    <property type="entry name" value="ND/Mrp_TM"/>
</dbReference>
<reference evidence="14 15" key="1">
    <citation type="journal article" date="2019" name="Sci. Transl. Med.">
        <title>Quorum sensing between bacterial species on the skin protects against epidermal injury in atopic dermatitis.</title>
        <authorList>
            <person name="Williams M.R."/>
        </authorList>
    </citation>
    <scope>NUCLEOTIDE SEQUENCE [LARGE SCALE GENOMIC DNA]</scope>
    <source>
        <strain evidence="14 15">H8</strain>
    </source>
</reference>
<evidence type="ECO:0000256" key="2">
    <source>
        <dbReference type="ARBA" id="ARBA00005346"/>
    </source>
</evidence>
<feature type="domain" description="NADH:quinone oxidoreductase/Mrp antiporter transmembrane" evidence="11">
    <location>
        <begin position="128"/>
        <end position="417"/>
    </location>
</feature>
<dbReference type="GO" id="GO:0005886">
    <property type="term" value="C:plasma membrane"/>
    <property type="evidence" value="ECO:0007669"/>
    <property type="project" value="UniProtKB-SubCell"/>
</dbReference>
<dbReference type="PRINTS" id="PR01437">
    <property type="entry name" value="NUOXDRDTASE4"/>
</dbReference>
<feature type="transmembrane region" description="Helical" evidence="10">
    <location>
        <begin position="270"/>
        <end position="293"/>
    </location>
</feature>
<dbReference type="PANTHER" id="PTHR42703:SF1">
    <property type="entry name" value="NA(+)_H(+) ANTIPORTER SUBUNIT D1"/>
    <property type="match status" value="1"/>
</dbReference>